<dbReference type="AlphaFoldDB" id="A0AAD4M1B8"/>
<evidence type="ECO:0000313" key="2">
    <source>
        <dbReference type="Proteomes" id="UP001203297"/>
    </source>
</evidence>
<dbReference type="EMBL" id="WTXG01000030">
    <property type="protein sequence ID" value="KAI0298153.1"/>
    <property type="molecule type" value="Genomic_DNA"/>
</dbReference>
<proteinExistence type="predicted"/>
<feature type="non-terminal residue" evidence="1">
    <location>
        <position position="1"/>
    </location>
</feature>
<gene>
    <name evidence="1" type="ORF">B0F90DRAFT_1633005</name>
</gene>
<organism evidence="1 2">
    <name type="scientific">Multifurca ochricompacta</name>
    <dbReference type="NCBI Taxonomy" id="376703"/>
    <lineage>
        <taxon>Eukaryota</taxon>
        <taxon>Fungi</taxon>
        <taxon>Dikarya</taxon>
        <taxon>Basidiomycota</taxon>
        <taxon>Agaricomycotina</taxon>
        <taxon>Agaricomycetes</taxon>
        <taxon>Russulales</taxon>
        <taxon>Russulaceae</taxon>
        <taxon>Multifurca</taxon>
    </lineage>
</organism>
<accession>A0AAD4M1B8</accession>
<evidence type="ECO:0000313" key="1">
    <source>
        <dbReference type="EMBL" id="KAI0298153.1"/>
    </source>
</evidence>
<dbReference type="Proteomes" id="UP001203297">
    <property type="component" value="Unassembled WGS sequence"/>
</dbReference>
<sequence>QLKGYANKSTFEIDGTFSVKIPIIGSFQLGQVKGNLQDGVKVIFGVSVVHGDARFYYLSGWIYVDLAATVFGTDYGPITIKLIQFPWVSPFPHV</sequence>
<comment type="caution">
    <text evidence="1">The sequence shown here is derived from an EMBL/GenBank/DDBJ whole genome shotgun (WGS) entry which is preliminary data.</text>
</comment>
<name>A0AAD4M1B8_9AGAM</name>
<reference evidence="1" key="1">
    <citation type="journal article" date="2022" name="New Phytol.">
        <title>Evolutionary transition to the ectomycorrhizal habit in the genomes of a hyperdiverse lineage of mushroom-forming fungi.</title>
        <authorList>
            <person name="Looney B."/>
            <person name="Miyauchi S."/>
            <person name="Morin E."/>
            <person name="Drula E."/>
            <person name="Courty P.E."/>
            <person name="Kohler A."/>
            <person name="Kuo A."/>
            <person name="LaButti K."/>
            <person name="Pangilinan J."/>
            <person name="Lipzen A."/>
            <person name="Riley R."/>
            <person name="Andreopoulos W."/>
            <person name="He G."/>
            <person name="Johnson J."/>
            <person name="Nolan M."/>
            <person name="Tritt A."/>
            <person name="Barry K.W."/>
            <person name="Grigoriev I.V."/>
            <person name="Nagy L.G."/>
            <person name="Hibbett D."/>
            <person name="Henrissat B."/>
            <person name="Matheny P.B."/>
            <person name="Labbe J."/>
            <person name="Martin F.M."/>
        </authorList>
    </citation>
    <scope>NUCLEOTIDE SEQUENCE</scope>
    <source>
        <strain evidence="1">BPL690</strain>
    </source>
</reference>
<keyword evidence="2" id="KW-1185">Reference proteome</keyword>
<protein>
    <submittedName>
        <fullName evidence="1">Uncharacterized protein</fullName>
    </submittedName>
</protein>